<dbReference type="InterPro" id="IPR050596">
    <property type="entry name" value="AspAT/PAT-like"/>
</dbReference>
<dbReference type="PANTHER" id="PTHR46383:SF1">
    <property type="entry name" value="ASPARTATE AMINOTRANSFERASE"/>
    <property type="match status" value="1"/>
</dbReference>
<evidence type="ECO:0000256" key="5">
    <source>
        <dbReference type="ARBA" id="ARBA00022898"/>
    </source>
</evidence>
<feature type="domain" description="Aminotransferase class I/classII large" evidence="7">
    <location>
        <begin position="39"/>
        <end position="384"/>
    </location>
</feature>
<keyword evidence="3 6" id="KW-0032">Aminotransferase</keyword>
<reference evidence="9" key="1">
    <citation type="submission" date="2016-10" db="EMBL/GenBank/DDBJ databases">
        <authorList>
            <person name="Varghese N."/>
            <person name="Submissions S."/>
        </authorList>
    </citation>
    <scope>NUCLEOTIDE SEQUENCE [LARGE SCALE GENOMIC DNA]</scope>
    <source>
        <strain evidence="9">DSM 21743</strain>
    </source>
</reference>
<dbReference type="GO" id="GO:0008483">
    <property type="term" value="F:transaminase activity"/>
    <property type="evidence" value="ECO:0007669"/>
    <property type="project" value="UniProtKB-KW"/>
</dbReference>
<dbReference type="GO" id="GO:0006520">
    <property type="term" value="P:amino acid metabolic process"/>
    <property type="evidence" value="ECO:0007669"/>
    <property type="project" value="InterPro"/>
</dbReference>
<dbReference type="InterPro" id="IPR004838">
    <property type="entry name" value="NHTrfase_class1_PyrdxlP-BS"/>
</dbReference>
<comment type="cofactor">
    <cofactor evidence="1 6">
        <name>pyridoxal 5'-phosphate</name>
        <dbReference type="ChEBI" id="CHEBI:597326"/>
    </cofactor>
</comment>
<name>A0A1H2MLK5_9ACTN</name>
<dbReference type="PROSITE" id="PS00105">
    <property type="entry name" value="AA_TRANSFER_CLASS_1"/>
    <property type="match status" value="1"/>
</dbReference>
<dbReference type="RefSeq" id="WP_091074537.1">
    <property type="nucleotide sequence ID" value="NZ_LT629799.1"/>
</dbReference>
<accession>A0A1H2MLK5</accession>
<dbReference type="EMBL" id="LT629799">
    <property type="protein sequence ID" value="SDU94100.1"/>
    <property type="molecule type" value="Genomic_DNA"/>
</dbReference>
<comment type="similarity">
    <text evidence="2 6">Belongs to the class-I pyridoxal-phosphate-dependent aminotransferase family.</text>
</comment>
<dbReference type="Proteomes" id="UP000198825">
    <property type="component" value="Chromosome I"/>
</dbReference>
<dbReference type="Gene3D" id="3.40.640.10">
    <property type="entry name" value="Type I PLP-dependent aspartate aminotransferase-like (Major domain)"/>
    <property type="match status" value="1"/>
</dbReference>
<evidence type="ECO:0000259" key="7">
    <source>
        <dbReference type="Pfam" id="PF00155"/>
    </source>
</evidence>
<dbReference type="PANTHER" id="PTHR46383">
    <property type="entry name" value="ASPARTATE AMINOTRANSFERASE"/>
    <property type="match status" value="1"/>
</dbReference>
<keyword evidence="4 6" id="KW-0808">Transferase</keyword>
<dbReference type="STRING" id="546874.SAMN04488544_2308"/>
<evidence type="ECO:0000256" key="4">
    <source>
        <dbReference type="ARBA" id="ARBA00022679"/>
    </source>
</evidence>
<keyword evidence="5" id="KW-0663">Pyridoxal phosphate</keyword>
<evidence type="ECO:0000256" key="6">
    <source>
        <dbReference type="RuleBase" id="RU000481"/>
    </source>
</evidence>
<dbReference type="Pfam" id="PF00155">
    <property type="entry name" value="Aminotran_1_2"/>
    <property type="match status" value="1"/>
</dbReference>
<organism evidence="8 9">
    <name type="scientific">Microlunatus sagamiharensis</name>
    <dbReference type="NCBI Taxonomy" id="546874"/>
    <lineage>
        <taxon>Bacteria</taxon>
        <taxon>Bacillati</taxon>
        <taxon>Actinomycetota</taxon>
        <taxon>Actinomycetes</taxon>
        <taxon>Propionibacteriales</taxon>
        <taxon>Propionibacteriaceae</taxon>
        <taxon>Microlunatus</taxon>
    </lineage>
</organism>
<dbReference type="OrthoDB" id="9763453at2"/>
<evidence type="ECO:0000256" key="2">
    <source>
        <dbReference type="ARBA" id="ARBA00007441"/>
    </source>
</evidence>
<dbReference type="EC" id="2.6.1.-" evidence="6"/>
<dbReference type="SUPFAM" id="SSF53383">
    <property type="entry name" value="PLP-dependent transferases"/>
    <property type="match status" value="1"/>
</dbReference>
<sequence>MSPQAAGSAFTVGSAAAAAIAPSGIRAVADLAWRTPGTLQLQMGEPSHPTPPHVVEALAQAARDGATRYGPTPGIPALREAAAAKVARVNGLSVSPDDVTVCAGGVEGLGATYRALLDAGDEVLVPDPGWPNLGTLAVVCGAVPVGYPLLAGDRPGPDLDALEGLVTPRTRVLVVNSPSNPTGGGFDAAVLEDVLGWAARHGLWVVADECYDEMWLDDPQPCAALVAERLRASGRPAPEVVSVFSLSKTHAMTGFRLGYICTPPALTPVVRRVQETTLSCVSTPTQWAGAAALGGPQDHVEEMRAAYRARRDRCSAQLGDQWALTLATRPSGAFYLWLAYAGDEPSTDLARRLVVDHQVALAPGRAFGPAGEGHLRVSLASADDVLAEGLHRVVAALTA</sequence>
<proteinExistence type="inferred from homology"/>
<gene>
    <name evidence="8" type="ORF">SAMN04488544_2308</name>
</gene>
<evidence type="ECO:0000256" key="3">
    <source>
        <dbReference type="ARBA" id="ARBA00022576"/>
    </source>
</evidence>
<dbReference type="InterPro" id="IPR015421">
    <property type="entry name" value="PyrdxlP-dep_Trfase_major"/>
</dbReference>
<keyword evidence="9" id="KW-1185">Reference proteome</keyword>
<evidence type="ECO:0000256" key="1">
    <source>
        <dbReference type="ARBA" id="ARBA00001933"/>
    </source>
</evidence>
<dbReference type="GO" id="GO:0030170">
    <property type="term" value="F:pyridoxal phosphate binding"/>
    <property type="evidence" value="ECO:0007669"/>
    <property type="project" value="InterPro"/>
</dbReference>
<dbReference type="InterPro" id="IPR015424">
    <property type="entry name" value="PyrdxlP-dep_Trfase"/>
</dbReference>
<evidence type="ECO:0000313" key="8">
    <source>
        <dbReference type="EMBL" id="SDU94100.1"/>
    </source>
</evidence>
<dbReference type="CDD" id="cd00609">
    <property type="entry name" value="AAT_like"/>
    <property type="match status" value="1"/>
</dbReference>
<evidence type="ECO:0000313" key="9">
    <source>
        <dbReference type="Proteomes" id="UP000198825"/>
    </source>
</evidence>
<dbReference type="InterPro" id="IPR004839">
    <property type="entry name" value="Aminotransferase_I/II_large"/>
</dbReference>
<dbReference type="AlphaFoldDB" id="A0A1H2MLK5"/>
<protein>
    <recommendedName>
        <fullName evidence="6">Aminotransferase</fullName>
        <ecNumber evidence="6">2.6.1.-</ecNumber>
    </recommendedName>
</protein>